<evidence type="ECO:0000313" key="3">
    <source>
        <dbReference type="Proteomes" id="UP001597191"/>
    </source>
</evidence>
<keyword evidence="1" id="KW-0812">Transmembrane</keyword>
<keyword evidence="3" id="KW-1185">Reference proteome</keyword>
<keyword evidence="1" id="KW-0472">Membrane</keyword>
<evidence type="ECO:0000313" key="2">
    <source>
        <dbReference type="EMBL" id="MFD1410298.1"/>
    </source>
</evidence>
<reference evidence="3" key="1">
    <citation type="journal article" date="2019" name="Int. J. Syst. Evol. Microbiol.">
        <title>The Global Catalogue of Microorganisms (GCM) 10K type strain sequencing project: providing services to taxonomists for standard genome sequencing and annotation.</title>
        <authorList>
            <consortium name="The Broad Institute Genomics Platform"/>
            <consortium name="The Broad Institute Genome Sequencing Center for Infectious Disease"/>
            <person name="Wu L."/>
            <person name="Ma J."/>
        </authorList>
    </citation>
    <scope>NUCLEOTIDE SEQUENCE [LARGE SCALE GENOMIC DNA]</scope>
    <source>
        <strain evidence="3">CCM 8937</strain>
    </source>
</reference>
<dbReference type="InterPro" id="IPR018730">
    <property type="entry name" value="DUF2273"/>
</dbReference>
<organism evidence="2 3">
    <name type="scientific">Lapidilactobacillus gannanensis</name>
    <dbReference type="NCBI Taxonomy" id="2486002"/>
    <lineage>
        <taxon>Bacteria</taxon>
        <taxon>Bacillati</taxon>
        <taxon>Bacillota</taxon>
        <taxon>Bacilli</taxon>
        <taxon>Lactobacillales</taxon>
        <taxon>Lactobacillaceae</taxon>
        <taxon>Lapidilactobacillus</taxon>
    </lineage>
</organism>
<dbReference type="EMBL" id="JBHTOH010000014">
    <property type="protein sequence ID" value="MFD1410298.1"/>
    <property type="molecule type" value="Genomic_DNA"/>
</dbReference>
<proteinExistence type="predicted"/>
<sequence length="66" mass="7630">MRTFWQRFMFPMIGGILGIILAVLFISLGFFKTLLVIILAIVGMIIGFYLQQSDIFQQLLKHTDNH</sequence>
<dbReference type="RefSeq" id="WP_125646785.1">
    <property type="nucleotide sequence ID" value="NZ_JBHTOH010000014.1"/>
</dbReference>
<name>A0ABW4BM17_9LACO</name>
<comment type="caution">
    <text evidence="2">The sequence shown here is derived from an EMBL/GenBank/DDBJ whole genome shotgun (WGS) entry which is preliminary data.</text>
</comment>
<accession>A0ABW4BM17</accession>
<protein>
    <submittedName>
        <fullName evidence="2">DUF2273 domain-containing protein</fullName>
    </submittedName>
</protein>
<dbReference type="Pfam" id="PF10031">
    <property type="entry name" value="DUF2273"/>
    <property type="match status" value="1"/>
</dbReference>
<feature type="transmembrane region" description="Helical" evidence="1">
    <location>
        <begin position="34"/>
        <end position="51"/>
    </location>
</feature>
<gene>
    <name evidence="2" type="ORF">ACFQ4R_01495</name>
</gene>
<feature type="transmembrane region" description="Helical" evidence="1">
    <location>
        <begin position="7"/>
        <end position="28"/>
    </location>
</feature>
<evidence type="ECO:0000256" key="1">
    <source>
        <dbReference type="SAM" id="Phobius"/>
    </source>
</evidence>
<keyword evidence="1" id="KW-1133">Transmembrane helix</keyword>
<dbReference type="Proteomes" id="UP001597191">
    <property type="component" value="Unassembled WGS sequence"/>
</dbReference>